<keyword evidence="1" id="KW-0238">DNA-binding</keyword>
<evidence type="ECO:0000259" key="4">
    <source>
        <dbReference type="Pfam" id="PF22667"/>
    </source>
</evidence>
<dbReference type="AlphaFoldDB" id="A0A8H7TVV4"/>
<dbReference type="InterPro" id="IPR027417">
    <property type="entry name" value="P-loop_NTPase"/>
</dbReference>
<dbReference type="Pfam" id="PF22667">
    <property type="entry name" value="Lon_lid"/>
    <property type="match status" value="1"/>
</dbReference>
<dbReference type="GO" id="GO:0005759">
    <property type="term" value="C:mitochondrial matrix"/>
    <property type="evidence" value="ECO:0007669"/>
    <property type="project" value="TreeGrafter"/>
</dbReference>
<dbReference type="Proteomes" id="UP000616885">
    <property type="component" value="Unassembled WGS sequence"/>
</dbReference>
<dbReference type="GO" id="GO:0004176">
    <property type="term" value="F:ATP-dependent peptidase activity"/>
    <property type="evidence" value="ECO:0007669"/>
    <property type="project" value="InterPro"/>
</dbReference>
<evidence type="ECO:0000313" key="6">
    <source>
        <dbReference type="Proteomes" id="UP000616885"/>
    </source>
</evidence>
<name>A0A8H7TVV4_BIOOC</name>
<organism evidence="5 6">
    <name type="scientific">Bionectria ochroleuca</name>
    <name type="common">Gliocladium roseum</name>
    <dbReference type="NCBI Taxonomy" id="29856"/>
    <lineage>
        <taxon>Eukaryota</taxon>
        <taxon>Fungi</taxon>
        <taxon>Dikarya</taxon>
        <taxon>Ascomycota</taxon>
        <taxon>Pezizomycotina</taxon>
        <taxon>Sordariomycetes</taxon>
        <taxon>Hypocreomycetidae</taxon>
        <taxon>Hypocreales</taxon>
        <taxon>Bionectriaceae</taxon>
        <taxon>Clonostachys</taxon>
    </lineage>
</organism>
<evidence type="ECO:0000256" key="3">
    <source>
        <dbReference type="SAM" id="MobiDB-lite"/>
    </source>
</evidence>
<dbReference type="PANTHER" id="PTHR43718">
    <property type="entry name" value="LON PROTEASE"/>
    <property type="match status" value="1"/>
</dbReference>
<sequence>MTDTIPRPLLDRMELITLSGYVADEKKAIANKYLAPAAKEAAGLANADVNLTEEAIEELIKSYCRESGVRNLKKQIEKVYRKSALKIVQELGEEVLPEEEALTKEGKSALEESSKKSDAAEDTAGKAQPSTEATESETTEKPRRALKVPETVHVQIGKDNLTDYIGPRVHIRSSVRSQPSGCRYGPGLDPDGRRRHVHRIYSPVTTATQLAARAGDYRQPQECDEGVHHHCLLLCQGFRSQAVPQQQLLRQGQAAPARARRCRPQGWPVSWYYNGYFAAVARPRGSRQPHCSYDRRAHPDGQSPSHRRFKGEDGGRQTSRLHYYHLPQRQPVGLAGTPREHQGGPRRPPRRVVQRSV</sequence>
<dbReference type="EMBL" id="JADCTT010000001">
    <property type="protein sequence ID" value="KAF9759307.1"/>
    <property type="molecule type" value="Genomic_DNA"/>
</dbReference>
<dbReference type="InterPro" id="IPR054594">
    <property type="entry name" value="Lon_lid"/>
</dbReference>
<dbReference type="GO" id="GO:0007005">
    <property type="term" value="P:mitochondrion organization"/>
    <property type="evidence" value="ECO:0007669"/>
    <property type="project" value="TreeGrafter"/>
</dbReference>
<proteinExistence type="predicted"/>
<dbReference type="Gene3D" id="1.10.8.60">
    <property type="match status" value="1"/>
</dbReference>
<dbReference type="InterPro" id="IPR027065">
    <property type="entry name" value="Lon_Prtase"/>
</dbReference>
<comment type="caution">
    <text evidence="5">The sequence shown here is derived from an EMBL/GenBank/DDBJ whole genome shotgun (WGS) entry which is preliminary data.</text>
</comment>
<evidence type="ECO:0000256" key="1">
    <source>
        <dbReference type="ARBA" id="ARBA00023125"/>
    </source>
</evidence>
<feature type="region of interest" description="Disordered" evidence="3">
    <location>
        <begin position="285"/>
        <end position="316"/>
    </location>
</feature>
<dbReference type="GO" id="GO:0003697">
    <property type="term" value="F:single-stranded DNA binding"/>
    <property type="evidence" value="ECO:0007669"/>
    <property type="project" value="TreeGrafter"/>
</dbReference>
<dbReference type="PANTHER" id="PTHR43718:SF2">
    <property type="entry name" value="LON PROTEASE HOMOLOG, MITOCHONDRIAL"/>
    <property type="match status" value="1"/>
</dbReference>
<feature type="domain" description="Lon protease AAA+ ATPase lid" evidence="4">
    <location>
        <begin position="40"/>
        <end position="90"/>
    </location>
</feature>
<dbReference type="SUPFAM" id="SSF52540">
    <property type="entry name" value="P-loop containing nucleoside triphosphate hydrolases"/>
    <property type="match status" value="1"/>
</dbReference>
<dbReference type="GO" id="GO:0004252">
    <property type="term" value="F:serine-type endopeptidase activity"/>
    <property type="evidence" value="ECO:0007669"/>
    <property type="project" value="InterPro"/>
</dbReference>
<dbReference type="GO" id="GO:0051131">
    <property type="term" value="P:chaperone-mediated protein complex assembly"/>
    <property type="evidence" value="ECO:0007669"/>
    <property type="project" value="TreeGrafter"/>
</dbReference>
<reference evidence="5" key="1">
    <citation type="submission" date="2020-10" db="EMBL/GenBank/DDBJ databases">
        <title>High-Quality Genome Resource of Clonostachys rosea strain S41 by Oxford Nanopore Long-Read Sequencing.</title>
        <authorList>
            <person name="Wang H."/>
        </authorList>
    </citation>
    <scope>NUCLEOTIDE SEQUENCE</scope>
    <source>
        <strain evidence="5">S41</strain>
    </source>
</reference>
<protein>
    <recommendedName>
        <fullName evidence="4">Lon protease AAA+ ATPase lid domain-containing protein</fullName>
    </recommendedName>
</protein>
<feature type="region of interest" description="Disordered" evidence="3">
    <location>
        <begin position="99"/>
        <end position="148"/>
    </location>
</feature>
<evidence type="ECO:0000313" key="5">
    <source>
        <dbReference type="EMBL" id="KAF9759307.1"/>
    </source>
</evidence>
<evidence type="ECO:0000256" key="2">
    <source>
        <dbReference type="ARBA" id="ARBA00023128"/>
    </source>
</evidence>
<gene>
    <name evidence="5" type="ORF">IM811_001001</name>
</gene>
<feature type="compositionally biased region" description="Basic residues" evidence="3">
    <location>
        <begin position="347"/>
        <end position="357"/>
    </location>
</feature>
<dbReference type="GO" id="GO:0005524">
    <property type="term" value="F:ATP binding"/>
    <property type="evidence" value="ECO:0007669"/>
    <property type="project" value="InterPro"/>
</dbReference>
<feature type="compositionally biased region" description="Basic and acidic residues" evidence="3">
    <location>
        <begin position="101"/>
        <end position="119"/>
    </location>
</feature>
<dbReference type="FunFam" id="1.10.8.60:FF:000113">
    <property type="entry name" value="Lon protease homolog, mitochondrial"/>
    <property type="match status" value="1"/>
</dbReference>
<dbReference type="GO" id="GO:0006515">
    <property type="term" value="P:protein quality control for misfolded or incompletely synthesized proteins"/>
    <property type="evidence" value="ECO:0007669"/>
    <property type="project" value="TreeGrafter"/>
</dbReference>
<accession>A0A8H7TVV4</accession>
<keyword evidence="2" id="KW-0496">Mitochondrion</keyword>
<feature type="region of interest" description="Disordered" evidence="3">
    <location>
        <begin position="328"/>
        <end position="357"/>
    </location>
</feature>